<dbReference type="PANTHER" id="PTHR36510">
    <property type="entry name" value="GLUTAMATE--CYSTEINE LIGASE 2-RELATED"/>
    <property type="match status" value="1"/>
</dbReference>
<comment type="caution">
    <text evidence="5">The sequence shown here is derived from an EMBL/GenBank/DDBJ whole genome shotgun (WGS) entry which is preliminary data.</text>
</comment>
<dbReference type="SUPFAM" id="SSF55931">
    <property type="entry name" value="Glutamine synthetase/guanido kinase"/>
    <property type="match status" value="1"/>
</dbReference>
<dbReference type="AlphaFoldDB" id="A0ABD5XTW1"/>
<gene>
    <name evidence="4" type="primary">gshA</name>
    <name evidence="5" type="ORF">ACFQRB_12610</name>
</gene>
<evidence type="ECO:0000313" key="6">
    <source>
        <dbReference type="Proteomes" id="UP001596368"/>
    </source>
</evidence>
<accession>A0ABD5XTW1</accession>
<evidence type="ECO:0000256" key="2">
    <source>
        <dbReference type="ARBA" id="ARBA00022741"/>
    </source>
</evidence>
<name>A0ABD5XTW1_9EURY</name>
<dbReference type="Proteomes" id="UP001596368">
    <property type="component" value="Unassembled WGS sequence"/>
</dbReference>
<evidence type="ECO:0000313" key="5">
    <source>
        <dbReference type="EMBL" id="MFC7137074.1"/>
    </source>
</evidence>
<organism evidence="5 6">
    <name type="scientific">Halobaculum litoreum</name>
    <dbReference type="NCBI Taxonomy" id="3031998"/>
    <lineage>
        <taxon>Archaea</taxon>
        <taxon>Methanobacteriati</taxon>
        <taxon>Methanobacteriota</taxon>
        <taxon>Stenosarchaea group</taxon>
        <taxon>Halobacteria</taxon>
        <taxon>Halobacteriales</taxon>
        <taxon>Haloferacaceae</taxon>
        <taxon>Halobaculum</taxon>
    </lineage>
</organism>
<evidence type="ECO:0000256" key="4">
    <source>
        <dbReference type="HAMAP-Rule" id="MF_01609"/>
    </source>
</evidence>
<keyword evidence="3 4" id="KW-0067">ATP-binding</keyword>
<keyword evidence="2 4" id="KW-0547">Nucleotide-binding</keyword>
<dbReference type="Gene3D" id="3.30.590.20">
    <property type="match status" value="1"/>
</dbReference>
<evidence type="ECO:0000256" key="3">
    <source>
        <dbReference type="ARBA" id="ARBA00022840"/>
    </source>
</evidence>
<evidence type="ECO:0000256" key="1">
    <source>
        <dbReference type="ARBA" id="ARBA00022598"/>
    </source>
</evidence>
<dbReference type="HAMAP" id="MF_01609">
    <property type="entry name" value="Glu_cys_ligase_2"/>
    <property type="match status" value="1"/>
</dbReference>
<comment type="function">
    <text evidence="4">Catalyzes the synthesis of gamma-glutamylcysteine (gamma-GC), the main low-molecular-weight thiol compound instead of glutathione in halophilic archaea.</text>
</comment>
<sequence length="371" mass="41182">MDTGSAAAFDRMGTLGVEEEFYVVDDEGRPASGSDRLVYGEREPPEPLAGRIDHELFKFVVESQTPLIEDPGGVRDRVVAVREALVEHAGSYDLRVAGAGLHPAAVWRDLDHAEKPRYRSQLDRIRYPQHRNTTAGLHVHVGVDDADKATWVANELRWSLPPMLALSANSPFWNGFDTGLASARATVFENLPNTGMPGYFDSFAAYRDFERRMVEHGSIEDRGELWFDVRPHTGHGTVEVRTPDGQSNPGVVVAFVEWVHALVVDLAERYEDEAAPDAAAGGDGRGLRRELLDENKWRAVRHGRDASFLDRDGESTVDLPTVVDRQCDRLGVEGPRFLLERESGAARQRRIRDAGGLDALCRALLLDEHDA</sequence>
<keyword evidence="1 4" id="KW-0436">Ligase</keyword>
<comment type="similarity">
    <text evidence="4">Belongs to the glutamate--cysteine ligase type 2 family. YbdK subfamily.</text>
</comment>
<dbReference type="InterPro" id="IPR006336">
    <property type="entry name" value="GCS2"/>
</dbReference>
<dbReference type="Pfam" id="PF04107">
    <property type="entry name" value="GCS2"/>
    <property type="match status" value="1"/>
</dbReference>
<dbReference type="GO" id="GO:0004357">
    <property type="term" value="F:glutamate-cysteine ligase activity"/>
    <property type="evidence" value="ECO:0007669"/>
    <property type="project" value="UniProtKB-UniRule"/>
</dbReference>
<dbReference type="InterPro" id="IPR050141">
    <property type="entry name" value="GCL_type2/YbdK_subfam"/>
</dbReference>
<reference evidence="5 6" key="1">
    <citation type="journal article" date="2019" name="Int. J. Syst. Evol. Microbiol.">
        <title>The Global Catalogue of Microorganisms (GCM) 10K type strain sequencing project: providing services to taxonomists for standard genome sequencing and annotation.</title>
        <authorList>
            <consortium name="The Broad Institute Genomics Platform"/>
            <consortium name="The Broad Institute Genome Sequencing Center for Infectious Disease"/>
            <person name="Wu L."/>
            <person name="Ma J."/>
        </authorList>
    </citation>
    <scope>NUCLEOTIDE SEQUENCE [LARGE SCALE GENOMIC DNA]</scope>
    <source>
        <strain evidence="5 6">DT92</strain>
    </source>
</reference>
<dbReference type="InterPro" id="IPR014746">
    <property type="entry name" value="Gln_synth/guanido_kin_cat_dom"/>
</dbReference>
<dbReference type="EC" id="6.3.2.2" evidence="4"/>
<dbReference type="PANTHER" id="PTHR36510:SF1">
    <property type="entry name" value="GLUTAMATE--CYSTEINE LIGASE 2-RELATED"/>
    <property type="match status" value="1"/>
</dbReference>
<dbReference type="NCBIfam" id="TIGR02050">
    <property type="entry name" value="gshA_cyan_rel"/>
    <property type="match status" value="1"/>
</dbReference>
<proteinExistence type="inferred from homology"/>
<comment type="catalytic activity">
    <reaction evidence="4">
        <text>L-cysteine + L-glutamate + ATP = gamma-L-glutamyl-L-cysteine + ADP + phosphate + H(+)</text>
        <dbReference type="Rhea" id="RHEA:13285"/>
        <dbReference type="ChEBI" id="CHEBI:15378"/>
        <dbReference type="ChEBI" id="CHEBI:29985"/>
        <dbReference type="ChEBI" id="CHEBI:30616"/>
        <dbReference type="ChEBI" id="CHEBI:35235"/>
        <dbReference type="ChEBI" id="CHEBI:43474"/>
        <dbReference type="ChEBI" id="CHEBI:58173"/>
        <dbReference type="ChEBI" id="CHEBI:456216"/>
        <dbReference type="EC" id="6.3.2.2"/>
    </reaction>
</comment>
<keyword evidence="6" id="KW-1185">Reference proteome</keyword>
<dbReference type="InterPro" id="IPR011793">
    <property type="entry name" value="YbdK"/>
</dbReference>
<dbReference type="GO" id="GO:0005524">
    <property type="term" value="F:ATP binding"/>
    <property type="evidence" value="ECO:0007669"/>
    <property type="project" value="UniProtKB-KW"/>
</dbReference>
<protein>
    <recommendedName>
        <fullName evidence="4">Glutamate--cysteine ligase</fullName>
        <ecNumber evidence="4">6.3.2.2</ecNumber>
    </recommendedName>
    <alternativeName>
        <fullName evidence="4">Gamma-glutamylcysteine synthetase</fullName>
        <shortName evidence="4">GCS</shortName>
        <shortName evidence="4">Gamma-GCS</shortName>
    </alternativeName>
</protein>
<dbReference type="EMBL" id="JBHSZG010000001">
    <property type="protein sequence ID" value="MFC7137074.1"/>
    <property type="molecule type" value="Genomic_DNA"/>
</dbReference>
<dbReference type="NCBIfam" id="NF010045">
    <property type="entry name" value="PRK13518.1"/>
    <property type="match status" value="1"/>
</dbReference>